<dbReference type="InterPro" id="IPR042187">
    <property type="entry name" value="Flagellin_C_sub2"/>
</dbReference>
<accession>A0A484RS86</accession>
<feature type="domain" description="Flagellin C-terminal" evidence="3">
    <location>
        <begin position="291"/>
        <end position="376"/>
    </location>
</feature>
<dbReference type="PANTHER" id="PTHR42792">
    <property type="entry name" value="FLAGELLIN"/>
    <property type="match status" value="1"/>
</dbReference>
<dbReference type="PANTHER" id="PTHR42792:SF2">
    <property type="entry name" value="FLAGELLIN"/>
    <property type="match status" value="1"/>
</dbReference>
<dbReference type="Pfam" id="PF00700">
    <property type="entry name" value="Flagellin_C"/>
    <property type="match status" value="1"/>
</dbReference>
<evidence type="ECO:0000313" key="5">
    <source>
        <dbReference type="EMBL" id="VFR52327.1"/>
    </source>
</evidence>
<dbReference type="GO" id="GO:0005198">
    <property type="term" value="F:structural molecule activity"/>
    <property type="evidence" value="ECO:0007669"/>
    <property type="project" value="InterPro"/>
</dbReference>
<evidence type="ECO:0000259" key="3">
    <source>
        <dbReference type="Pfam" id="PF00700"/>
    </source>
</evidence>
<protein>
    <submittedName>
        <fullName evidence="5">Flagellar biosynthesis protein FliC</fullName>
    </submittedName>
</protein>
<name>A0A484RS86_9ZZZZ</name>
<keyword evidence="5" id="KW-0969">Cilium</keyword>
<reference evidence="5" key="1">
    <citation type="submission" date="2019-03" db="EMBL/GenBank/DDBJ databases">
        <authorList>
            <person name="Danneels B."/>
        </authorList>
    </citation>
    <scope>NUCLEOTIDE SEQUENCE</scope>
</reference>
<dbReference type="InterPro" id="IPR001029">
    <property type="entry name" value="Flagellin_N"/>
</dbReference>
<dbReference type="Gene3D" id="2.60.40.4390">
    <property type="match status" value="1"/>
</dbReference>
<keyword evidence="5" id="KW-0966">Cell projection</keyword>
<dbReference type="InterPro" id="IPR001492">
    <property type="entry name" value="Flagellin"/>
</dbReference>
<evidence type="ECO:0000259" key="2">
    <source>
        <dbReference type="Pfam" id="PF00669"/>
    </source>
</evidence>
<gene>
    <name evidence="4" type="ORF">BER1_2111</name>
    <name evidence="5" type="ORF">BER2_2073</name>
</gene>
<sequence length="377" mass="39850">MERRVVINTNYLSLVAQNNLNKSQASLGTAIERLSSGYRINSAKDDAAGLAIANRFTSNVRGLTQAARNANDGISLAQTTEGATGEITTHLQRIRELSLQAANGTYSSKDLASMQAEVEQRLEDIDRIGQQTDFNGVKVLSKDTNLTLQVGARDGETITLNLKEISVSTLALDTFSIAGPSGTPAAYDDATDVNVSGRNNVGEKLAVLAADITGTDANAAGAAFDAANLVQDSRGNWYVASDTNFDADTRYYAADIRVTDAAQDPDTAAVPTATVTYDSSKELRAASANPLAAVDTALNTVDTLRSDLGAIQNRLESTVSNLNNIVNNLTASRSRIEDADYAVEVSNMTKNQILQQAGTSVLAQANQVPQTVLSLLG</sequence>
<dbReference type="InterPro" id="IPR046358">
    <property type="entry name" value="Flagellin_C"/>
</dbReference>
<keyword evidence="5" id="KW-0282">Flagellum</keyword>
<evidence type="ECO:0000313" key="4">
    <source>
        <dbReference type="EMBL" id="VFR35430.1"/>
    </source>
</evidence>
<dbReference type="NCBIfam" id="NF005294">
    <property type="entry name" value="PRK06819.1"/>
    <property type="match status" value="1"/>
</dbReference>
<evidence type="ECO:0000256" key="1">
    <source>
        <dbReference type="ARBA" id="ARBA00023143"/>
    </source>
</evidence>
<dbReference type="GO" id="GO:0009288">
    <property type="term" value="C:bacterial-type flagellum"/>
    <property type="evidence" value="ECO:0007669"/>
    <property type="project" value="InterPro"/>
</dbReference>
<organism evidence="5">
    <name type="scientific">plant metagenome</name>
    <dbReference type="NCBI Taxonomy" id="1297885"/>
    <lineage>
        <taxon>unclassified sequences</taxon>
        <taxon>metagenomes</taxon>
        <taxon>organismal metagenomes</taxon>
    </lineage>
</organism>
<dbReference type="Gene3D" id="6.10.280.190">
    <property type="match status" value="1"/>
</dbReference>
<proteinExistence type="predicted"/>
<dbReference type="Pfam" id="PF00669">
    <property type="entry name" value="Flagellin_N"/>
    <property type="match status" value="1"/>
</dbReference>
<dbReference type="EMBL" id="CAADIH010000042">
    <property type="protein sequence ID" value="VFR52327.1"/>
    <property type="molecule type" value="Genomic_DNA"/>
</dbReference>
<dbReference type="EMBL" id="CAADIE010000003">
    <property type="protein sequence ID" value="VFR35430.1"/>
    <property type="molecule type" value="Genomic_DNA"/>
</dbReference>
<feature type="domain" description="Flagellin N-terminal" evidence="2">
    <location>
        <begin position="7"/>
        <end position="142"/>
    </location>
</feature>
<dbReference type="Gene3D" id="6.10.10.10">
    <property type="entry name" value="Flagellar export chaperone, C-terminal domain"/>
    <property type="match status" value="1"/>
</dbReference>
<keyword evidence="1" id="KW-0975">Bacterial flagellum</keyword>
<dbReference type="PRINTS" id="PR00207">
    <property type="entry name" value="FLAGELLIN"/>
</dbReference>
<dbReference type="Gene3D" id="1.20.1330.10">
    <property type="entry name" value="f41 fragment of flagellin, N-terminal domain"/>
    <property type="match status" value="1"/>
</dbReference>
<dbReference type="AlphaFoldDB" id="A0A484RS86"/>
<dbReference type="SUPFAM" id="SSF64518">
    <property type="entry name" value="Phase 1 flagellin"/>
    <property type="match status" value="1"/>
</dbReference>